<dbReference type="Pfam" id="PF00450">
    <property type="entry name" value="Peptidase_S10"/>
    <property type="match status" value="1"/>
</dbReference>
<gene>
    <name evidence="3" type="ORF">ONB1V03_LOCUS16834</name>
</gene>
<dbReference type="EMBL" id="OC934560">
    <property type="protein sequence ID" value="CAD7660264.1"/>
    <property type="molecule type" value="Genomic_DNA"/>
</dbReference>
<dbReference type="EMBL" id="CAJPVJ010019735">
    <property type="protein sequence ID" value="CAG2177402.1"/>
    <property type="molecule type" value="Genomic_DNA"/>
</dbReference>
<reference evidence="3" key="1">
    <citation type="submission" date="2020-11" db="EMBL/GenBank/DDBJ databases">
        <authorList>
            <person name="Tran Van P."/>
        </authorList>
    </citation>
    <scope>NUCLEOTIDE SEQUENCE</scope>
</reference>
<dbReference type="Proteomes" id="UP000728032">
    <property type="component" value="Unassembled WGS sequence"/>
</dbReference>
<dbReference type="OrthoDB" id="1022205at2759"/>
<name>A0A7R9MI60_9ACAR</name>
<feature type="region of interest" description="Disordered" evidence="2">
    <location>
        <begin position="1"/>
        <end position="23"/>
    </location>
</feature>
<dbReference type="GO" id="GO:0004185">
    <property type="term" value="F:serine-type carboxypeptidase activity"/>
    <property type="evidence" value="ECO:0007669"/>
    <property type="project" value="InterPro"/>
</dbReference>
<proteinExistence type="inferred from homology"/>
<dbReference type="PANTHER" id="PTHR11802">
    <property type="entry name" value="SERINE PROTEASE FAMILY S10 SERINE CARBOXYPEPTIDASE"/>
    <property type="match status" value="1"/>
</dbReference>
<evidence type="ECO:0000313" key="4">
    <source>
        <dbReference type="Proteomes" id="UP000728032"/>
    </source>
</evidence>
<dbReference type="Gene3D" id="3.40.50.1820">
    <property type="entry name" value="alpha/beta hydrolase"/>
    <property type="match status" value="1"/>
</dbReference>
<feature type="non-terminal residue" evidence="3">
    <location>
        <position position="166"/>
    </location>
</feature>
<protein>
    <recommendedName>
        <fullName evidence="5">Serine carboxypeptidase</fullName>
    </recommendedName>
</protein>
<dbReference type="SUPFAM" id="SSF53474">
    <property type="entry name" value="alpha/beta-Hydrolases"/>
    <property type="match status" value="1"/>
</dbReference>
<accession>A0A7R9MI60</accession>
<dbReference type="GO" id="GO:0006508">
    <property type="term" value="P:proteolysis"/>
    <property type="evidence" value="ECO:0007669"/>
    <property type="project" value="InterPro"/>
</dbReference>
<keyword evidence="4" id="KW-1185">Reference proteome</keyword>
<dbReference type="InterPro" id="IPR029058">
    <property type="entry name" value="AB_hydrolase_fold"/>
</dbReference>
<dbReference type="InterPro" id="IPR001563">
    <property type="entry name" value="Peptidase_S10"/>
</dbReference>
<feature type="compositionally biased region" description="Basic and acidic residues" evidence="2">
    <location>
        <begin position="1"/>
        <end position="11"/>
    </location>
</feature>
<sequence length="166" mass="18760">PLNGEYKENVNKPKCPKNGHTPYLNQPDVRKALHVREGTQRWIGCGGSYDRSKGYTSQEQTSIDLINKYKIGRYVVYNGDFDTMCNFISDQRFVDRIAVSTKSKKTESYREWRVDGKPDGVIGGFVEHYENGLSFVLARGAGHMVPQDKPEAGLQIFKDLIGLAKL</sequence>
<dbReference type="AlphaFoldDB" id="A0A7R9MI60"/>
<evidence type="ECO:0000256" key="2">
    <source>
        <dbReference type="SAM" id="MobiDB-lite"/>
    </source>
</evidence>
<evidence type="ECO:0000313" key="3">
    <source>
        <dbReference type="EMBL" id="CAD7660264.1"/>
    </source>
</evidence>
<evidence type="ECO:0008006" key="5">
    <source>
        <dbReference type="Google" id="ProtNLM"/>
    </source>
</evidence>
<comment type="similarity">
    <text evidence="1">Belongs to the peptidase S10 family.</text>
</comment>
<organism evidence="3">
    <name type="scientific">Oppiella nova</name>
    <dbReference type="NCBI Taxonomy" id="334625"/>
    <lineage>
        <taxon>Eukaryota</taxon>
        <taxon>Metazoa</taxon>
        <taxon>Ecdysozoa</taxon>
        <taxon>Arthropoda</taxon>
        <taxon>Chelicerata</taxon>
        <taxon>Arachnida</taxon>
        <taxon>Acari</taxon>
        <taxon>Acariformes</taxon>
        <taxon>Sarcoptiformes</taxon>
        <taxon>Oribatida</taxon>
        <taxon>Brachypylina</taxon>
        <taxon>Oppioidea</taxon>
        <taxon>Oppiidae</taxon>
        <taxon>Oppiella</taxon>
    </lineage>
</organism>
<evidence type="ECO:0000256" key="1">
    <source>
        <dbReference type="ARBA" id="ARBA00009431"/>
    </source>
</evidence>